<dbReference type="InterPro" id="IPR036882">
    <property type="entry name" value="Alba-like_dom_sf"/>
</dbReference>
<dbReference type="PROSITE" id="PS51257">
    <property type="entry name" value="PROKAR_LIPOPROTEIN"/>
    <property type="match status" value="1"/>
</dbReference>
<dbReference type="PANTHER" id="PTHR35331">
    <property type="entry name" value="STAGE V SPORULATION PROTEIN S"/>
    <property type="match status" value="1"/>
</dbReference>
<dbReference type="InterPro" id="IPR007347">
    <property type="entry name" value="SpoVS"/>
</dbReference>
<organism evidence="1">
    <name type="scientific">Myoviridae sp. ctZgq1</name>
    <dbReference type="NCBI Taxonomy" id="2826666"/>
    <lineage>
        <taxon>Viruses</taxon>
        <taxon>Duplodnaviria</taxon>
        <taxon>Heunggongvirae</taxon>
        <taxon>Uroviricota</taxon>
        <taxon>Caudoviricetes</taxon>
    </lineage>
</organism>
<dbReference type="Gene3D" id="3.30.110.20">
    <property type="entry name" value="Alba-like domain"/>
    <property type="match status" value="1"/>
</dbReference>
<dbReference type="Pfam" id="PF04232">
    <property type="entry name" value="SpoVS"/>
    <property type="match status" value="1"/>
</dbReference>
<evidence type="ECO:0000313" key="1">
    <source>
        <dbReference type="EMBL" id="DAD74536.1"/>
    </source>
</evidence>
<reference evidence="1" key="1">
    <citation type="journal article" date="2021" name="Proc. Natl. Acad. Sci. U.S.A.">
        <title>A Catalog of Tens of Thousands of Viruses from Human Metagenomes Reveals Hidden Associations with Chronic Diseases.</title>
        <authorList>
            <person name="Tisza M.J."/>
            <person name="Buck C.B."/>
        </authorList>
    </citation>
    <scope>NUCLEOTIDE SEQUENCE</scope>
    <source>
        <strain evidence="1">CtZgq1</strain>
    </source>
</reference>
<dbReference type="GO" id="GO:0003676">
    <property type="term" value="F:nucleic acid binding"/>
    <property type="evidence" value="ECO:0007669"/>
    <property type="project" value="InterPro"/>
</dbReference>
<dbReference type="EMBL" id="BK014762">
    <property type="protein sequence ID" value="DAD74536.1"/>
    <property type="molecule type" value="Genomic_DNA"/>
</dbReference>
<proteinExistence type="predicted"/>
<dbReference type="PANTHER" id="PTHR35331:SF1">
    <property type="entry name" value="STAGE V SPORULATION PROTEIN S"/>
    <property type="match status" value="1"/>
</dbReference>
<accession>A0A8S5LXB1</accession>
<protein>
    <submittedName>
        <fullName evidence="1">Stage V sporulation protein S (SpoVS)</fullName>
    </submittedName>
</protein>
<sequence length="89" mass="9472">MKKTEQVIKVSSSSSVSTLSGCIVSSIEEGNEVELRAMGAGALNQATKAFIKARGVLSTHGLDTYLLPGFISVKENGEERTVISLKIMK</sequence>
<name>A0A8S5LXB1_9CAUD</name>